<evidence type="ECO:0000256" key="1">
    <source>
        <dbReference type="ARBA" id="ARBA00022612"/>
    </source>
</evidence>
<evidence type="ECO:0000313" key="3">
    <source>
        <dbReference type="EMBL" id="ADC46137.1"/>
    </source>
</evidence>
<protein>
    <submittedName>
        <fullName evidence="3">Terminase large subunit</fullName>
    </submittedName>
</protein>
<proteinExistence type="predicted"/>
<dbReference type="InterPro" id="IPR035421">
    <property type="entry name" value="Terminase_6C"/>
</dbReference>
<keyword evidence="1" id="KW-1188">Viral release from host cell</keyword>
<dbReference type="GeneID" id="8769925"/>
<organism evidence="3 4">
    <name type="scientific">Methanobrevibacter ruminantium (strain ATCC 35063 / DSM 1093 / JCM 13430 / OCM 146 / M1)</name>
    <name type="common">Methanobacterium ruminantium</name>
    <dbReference type="NCBI Taxonomy" id="634498"/>
    <lineage>
        <taxon>Archaea</taxon>
        <taxon>Methanobacteriati</taxon>
        <taxon>Methanobacteriota</taxon>
        <taxon>Methanomada group</taxon>
        <taxon>Methanobacteria</taxon>
        <taxon>Methanobacteriales</taxon>
        <taxon>Methanobacteriaceae</taxon>
        <taxon>Methanobrevibacter</taxon>
    </lineage>
</organism>
<sequence length="491" mass="55560">MTAASRVNAHGTMGLGRWSIYINNGFWKPRDFDVLIIELLQYAIQGRVSGILLGVPSRHGKSTLISKNFCSYFLSYFPNEQVILSSYSQGLASEFGGQVKDIVNHYGYLSPYKPTIRSDSKAKNKFKLNEPYRGQMLSAGAGGSIMGYGAGLLIVDDPIKNVAEAESKVRQAKLKDWWGGTIKSRVQRRSNGLPPIKIVIAQRLHLKDLHGIIKETEPTIPANDAFRILRNGGSIDPNTWVDFNLPAICDSEDDILGRKIGEVLWEEQRDYEWLMAEKRSMGSYLFNSIYQGQPVERDGEIFKREWFQDEVNHKLTCLIDPKDIPKDLPQLRYWDFGASGDAGDGTSAILTSYDGEYLYVLDLVAGKFSSLKVLKTFKRLCKKDGKQTRVMVEQEPGSGSKLLIKKFRREEDLRGYNIRADKVQVSKKVRAFDLEGLAEDRRIKMVPAHWNNKLIDQLVAFTGEDGGEDDIVDTITGSCRFWTRPRRRVKA</sequence>
<dbReference type="STRING" id="634498.mru_0285"/>
<dbReference type="Proteomes" id="UP000008680">
    <property type="component" value="Chromosome"/>
</dbReference>
<dbReference type="RefSeq" id="WP_012955093.1">
    <property type="nucleotide sequence ID" value="NC_013790.1"/>
</dbReference>
<evidence type="ECO:0000259" key="2">
    <source>
        <dbReference type="Pfam" id="PF17289"/>
    </source>
</evidence>
<keyword evidence="4" id="KW-1185">Reference proteome</keyword>
<dbReference type="AlphaFoldDB" id="D3DZW1"/>
<dbReference type="HOGENOM" id="CLU_028165_1_0_2"/>
<dbReference type="InterPro" id="IPR027417">
    <property type="entry name" value="P-loop_NTPase"/>
</dbReference>
<reference evidence="3 4" key="1">
    <citation type="journal article" date="2010" name="PLoS ONE">
        <title>The genome sequence of the rumen methanogen Methanobrevibacter ruminantium reveals new possibilities for controlling ruminant methane emissions.</title>
        <authorList>
            <person name="Leahy S.C."/>
            <person name="Kelly W.J."/>
            <person name="Altermann E."/>
            <person name="Ronimus R.S."/>
            <person name="Yeoman C.J."/>
            <person name="Pacheco D.M."/>
            <person name="Li D."/>
            <person name="Kong Z."/>
            <person name="McTavish S."/>
            <person name="Sang C."/>
            <person name="Lambie S.C."/>
            <person name="Janssen P.H."/>
            <person name="Dey D."/>
            <person name="Attwood G.T."/>
        </authorList>
    </citation>
    <scope>NUCLEOTIDE SEQUENCE [LARGE SCALE GENOMIC DNA]</scope>
    <source>
        <strain evidence="4">ATCC 35063 / DSM 1093 / JCM 13430 / OCM 146 / M1</strain>
    </source>
</reference>
<dbReference type="OrthoDB" id="77747at2157"/>
<dbReference type="PATRIC" id="fig|634498.28.peg.288"/>
<name>D3DZW1_METRM</name>
<feature type="domain" description="Terminase large subunit gp17-like C-terminal" evidence="2">
    <location>
        <begin position="333"/>
        <end position="473"/>
    </location>
</feature>
<dbReference type="EMBL" id="CP001719">
    <property type="protein sequence ID" value="ADC46137.1"/>
    <property type="molecule type" value="Genomic_DNA"/>
</dbReference>
<evidence type="ECO:0000313" key="4">
    <source>
        <dbReference type="Proteomes" id="UP000008680"/>
    </source>
</evidence>
<dbReference type="KEGG" id="mru:mru_0285"/>
<dbReference type="Pfam" id="PF17289">
    <property type="entry name" value="Terminase_6C"/>
    <property type="match status" value="1"/>
</dbReference>
<dbReference type="eggNOG" id="arCOG09550">
    <property type="taxonomic scope" value="Archaea"/>
</dbReference>
<accession>D3DZW1</accession>
<dbReference type="Gene3D" id="3.40.50.300">
    <property type="entry name" value="P-loop containing nucleotide triphosphate hydrolases"/>
    <property type="match status" value="1"/>
</dbReference>
<gene>
    <name evidence="3" type="ordered locus">mru_0285</name>
</gene>